<dbReference type="InterPro" id="IPR005123">
    <property type="entry name" value="Oxoglu/Fe-dep_dioxygenase_dom"/>
</dbReference>
<dbReference type="PANTHER" id="PTHR46030">
    <property type="entry name" value="ALPHA-KETOGLUTARATE-DEPENDENT DIOXYGENASE ALKB HOMOLOG 6"/>
    <property type="match status" value="1"/>
</dbReference>
<comment type="cofactor">
    <cofactor evidence="1">
        <name>Fe(2+)</name>
        <dbReference type="ChEBI" id="CHEBI:29033"/>
    </cofactor>
</comment>
<keyword evidence="4" id="KW-0479">Metal-binding</keyword>
<accession>A0ABY7FAL5</accession>
<keyword evidence="7" id="KW-0408">Iron</keyword>
<evidence type="ECO:0000256" key="2">
    <source>
        <dbReference type="ARBA" id="ARBA00004123"/>
    </source>
</evidence>
<evidence type="ECO:0000256" key="7">
    <source>
        <dbReference type="ARBA" id="ARBA00023004"/>
    </source>
</evidence>
<name>A0ABY7FAL5_MYAAR</name>
<evidence type="ECO:0000259" key="9">
    <source>
        <dbReference type="PROSITE" id="PS51471"/>
    </source>
</evidence>
<evidence type="ECO:0000256" key="6">
    <source>
        <dbReference type="ARBA" id="ARBA00023002"/>
    </source>
</evidence>
<feature type="domain" description="Fe2OG dioxygenase" evidence="9">
    <location>
        <begin position="81"/>
        <end position="217"/>
    </location>
</feature>
<dbReference type="Pfam" id="PF13532">
    <property type="entry name" value="2OG-FeII_Oxy_2"/>
    <property type="match status" value="1"/>
</dbReference>
<evidence type="ECO:0000256" key="4">
    <source>
        <dbReference type="ARBA" id="ARBA00022723"/>
    </source>
</evidence>
<dbReference type="Gene3D" id="2.60.120.590">
    <property type="entry name" value="Alpha-ketoglutarate-dependent dioxygenase AlkB-like"/>
    <property type="match status" value="1"/>
</dbReference>
<dbReference type="Proteomes" id="UP001164746">
    <property type="component" value="Chromosome 11"/>
</dbReference>
<reference evidence="10" key="1">
    <citation type="submission" date="2022-11" db="EMBL/GenBank/DDBJ databases">
        <title>Centuries of genome instability and evolution in soft-shell clam transmissible cancer (bioRxiv).</title>
        <authorList>
            <person name="Hart S.F.M."/>
            <person name="Yonemitsu M.A."/>
            <person name="Giersch R.M."/>
            <person name="Beal B.F."/>
            <person name="Arriagada G."/>
            <person name="Davis B.W."/>
            <person name="Ostrander E.A."/>
            <person name="Goff S.P."/>
            <person name="Metzger M.J."/>
        </authorList>
    </citation>
    <scope>NUCLEOTIDE SEQUENCE</scope>
    <source>
        <strain evidence="10">MELC-2E11</strain>
        <tissue evidence="10">Siphon/mantle</tissue>
    </source>
</reference>
<dbReference type="InterPro" id="IPR037151">
    <property type="entry name" value="AlkB-like_sf"/>
</dbReference>
<evidence type="ECO:0000256" key="1">
    <source>
        <dbReference type="ARBA" id="ARBA00001954"/>
    </source>
</evidence>
<gene>
    <name evidence="10" type="ORF">MAR_001051</name>
</gene>
<proteinExistence type="inferred from homology"/>
<keyword evidence="6" id="KW-0560">Oxidoreductase</keyword>
<dbReference type="PANTHER" id="PTHR46030:SF1">
    <property type="entry name" value="ALPHA-KETOGLUTARATE-DEPENDENT DIOXYGENASE ALKB HOMOLOG 6"/>
    <property type="match status" value="1"/>
</dbReference>
<evidence type="ECO:0000256" key="3">
    <source>
        <dbReference type="ARBA" id="ARBA00007879"/>
    </source>
</evidence>
<dbReference type="PROSITE" id="PS51471">
    <property type="entry name" value="FE2OG_OXY"/>
    <property type="match status" value="1"/>
</dbReference>
<organism evidence="10 11">
    <name type="scientific">Mya arenaria</name>
    <name type="common">Soft-shell clam</name>
    <dbReference type="NCBI Taxonomy" id="6604"/>
    <lineage>
        <taxon>Eukaryota</taxon>
        <taxon>Metazoa</taxon>
        <taxon>Spiralia</taxon>
        <taxon>Lophotrochozoa</taxon>
        <taxon>Mollusca</taxon>
        <taxon>Bivalvia</taxon>
        <taxon>Autobranchia</taxon>
        <taxon>Heteroconchia</taxon>
        <taxon>Euheterodonta</taxon>
        <taxon>Imparidentia</taxon>
        <taxon>Neoheterodontei</taxon>
        <taxon>Myida</taxon>
        <taxon>Myoidea</taxon>
        <taxon>Myidae</taxon>
        <taxon>Mya</taxon>
    </lineage>
</organism>
<keyword evidence="11" id="KW-1185">Reference proteome</keyword>
<keyword evidence="8" id="KW-0539">Nucleus</keyword>
<comment type="similarity">
    <text evidence="3">Belongs to the alkB family.</text>
</comment>
<evidence type="ECO:0000256" key="8">
    <source>
        <dbReference type="ARBA" id="ARBA00023242"/>
    </source>
</evidence>
<sequence length="230" mass="26095">MTPVPPSIHYIPDFISREEGEYLLKNVYTAPKPKWTQLSNRRLQNWGGLPHPKGMVAEDLPKWLQTCAEKISRLGVFEDKVPNHVLVNEYEAGQGIMPHVDGPLYFPTVSTISLGSHTLLDFYKPIQEHSESENMNVNSETIATAFEDRYVSSILLQPRSLILVRDDMYTRYLHGIAERTDDIINTSVANLDKCVGVNVGDKITRTTRVSLTIRYVPKTIKAKLLFGVKR</sequence>
<evidence type="ECO:0000313" key="11">
    <source>
        <dbReference type="Proteomes" id="UP001164746"/>
    </source>
</evidence>
<dbReference type="EMBL" id="CP111022">
    <property type="protein sequence ID" value="WAR19213.1"/>
    <property type="molecule type" value="Genomic_DNA"/>
</dbReference>
<protein>
    <submittedName>
        <fullName evidence="10">ALKB6-like protein</fullName>
    </submittedName>
</protein>
<evidence type="ECO:0000313" key="10">
    <source>
        <dbReference type="EMBL" id="WAR19213.1"/>
    </source>
</evidence>
<comment type="subcellular location">
    <subcellularLocation>
        <location evidence="2">Nucleus</location>
    </subcellularLocation>
</comment>
<dbReference type="InterPro" id="IPR032862">
    <property type="entry name" value="ALKBH6"/>
</dbReference>
<dbReference type="SUPFAM" id="SSF51197">
    <property type="entry name" value="Clavaminate synthase-like"/>
    <property type="match status" value="1"/>
</dbReference>
<evidence type="ECO:0000256" key="5">
    <source>
        <dbReference type="ARBA" id="ARBA00022964"/>
    </source>
</evidence>
<keyword evidence="5" id="KW-0223">Dioxygenase</keyword>
<dbReference type="InterPro" id="IPR027450">
    <property type="entry name" value="AlkB-like"/>
</dbReference>